<feature type="compositionally biased region" description="Polar residues" evidence="1">
    <location>
        <begin position="89"/>
        <end position="101"/>
    </location>
</feature>
<feature type="transmembrane region" description="Helical" evidence="2">
    <location>
        <begin position="209"/>
        <end position="231"/>
    </location>
</feature>
<comment type="caution">
    <text evidence="3">The sequence shown here is derived from an EMBL/GenBank/DDBJ whole genome shotgun (WGS) entry which is preliminary data.</text>
</comment>
<dbReference type="Proteomes" id="UP000275267">
    <property type="component" value="Unassembled WGS sequence"/>
</dbReference>
<protein>
    <submittedName>
        <fullName evidence="3">Protein RTE1-HOMOLOG</fullName>
    </submittedName>
</protein>
<proteinExistence type="predicted"/>
<dbReference type="Pfam" id="PF05608">
    <property type="entry name" value="RTE1"/>
    <property type="match status" value="1"/>
</dbReference>
<keyword evidence="2" id="KW-1133">Transmembrane helix</keyword>
<dbReference type="GO" id="GO:0005783">
    <property type="term" value="C:endoplasmic reticulum"/>
    <property type="evidence" value="ECO:0007669"/>
    <property type="project" value="TreeGrafter"/>
</dbReference>
<dbReference type="STRING" id="4540.A0A3L6TJJ4"/>
<dbReference type="PANTHER" id="PTHR20921:SF0">
    <property type="entry name" value="TRANSMEMBRANE PROTEIN 222"/>
    <property type="match status" value="1"/>
</dbReference>
<name>A0A3L6TJJ4_PANMI</name>
<accession>A0A3L6TJJ4</accession>
<keyword evidence="4" id="KW-1185">Reference proteome</keyword>
<gene>
    <name evidence="3" type="ORF">C2845_PM01G23390</name>
</gene>
<dbReference type="EMBL" id="PQIB02000001">
    <property type="protein sequence ID" value="RLN40439.1"/>
    <property type="molecule type" value="Genomic_DNA"/>
</dbReference>
<feature type="transmembrane region" description="Helical" evidence="2">
    <location>
        <begin position="237"/>
        <end position="259"/>
    </location>
</feature>
<dbReference type="GO" id="GO:0010104">
    <property type="term" value="P:regulation of ethylene-activated signaling pathway"/>
    <property type="evidence" value="ECO:0007669"/>
    <property type="project" value="TreeGrafter"/>
</dbReference>
<keyword evidence="2" id="KW-0472">Membrane</keyword>
<dbReference type="GO" id="GO:0009723">
    <property type="term" value="P:response to ethylene"/>
    <property type="evidence" value="ECO:0007669"/>
    <property type="project" value="TreeGrafter"/>
</dbReference>
<dbReference type="GO" id="GO:0005794">
    <property type="term" value="C:Golgi apparatus"/>
    <property type="evidence" value="ECO:0007669"/>
    <property type="project" value="TreeGrafter"/>
</dbReference>
<keyword evidence="2" id="KW-0812">Transmembrane</keyword>
<evidence type="ECO:0000313" key="3">
    <source>
        <dbReference type="EMBL" id="RLN40439.1"/>
    </source>
</evidence>
<dbReference type="OrthoDB" id="267284at2759"/>
<sequence length="265" mass="28759">MAGARDWQEVPRSEGCLGICSRGRGGEERSVARRGGRVSPTTAGAAVWTPSESVQGNFKRPPPFNIGDSVAQSPGLKLGPSTDCRAQPNFPSSSPLHSNPNRELFLRRKKKIPNRELATQGTESCRREGGRRGTATCFRRRVIRRCRSGQIADPIVPSIADHNILSAGGDWPTTTGEVQGDATWDGALRKGTQEFQNRNYNLFTCNCRWVSTASVVKTFLPFAVVLSIGTLLGSMTFLIGIVAFAAVMTGWFLVGTYCIKGLVEL</sequence>
<dbReference type="InterPro" id="IPR008496">
    <property type="entry name" value="TMEM222/RTE1"/>
</dbReference>
<organism evidence="3 4">
    <name type="scientific">Panicum miliaceum</name>
    <name type="common">Proso millet</name>
    <name type="synonym">Broomcorn millet</name>
    <dbReference type="NCBI Taxonomy" id="4540"/>
    <lineage>
        <taxon>Eukaryota</taxon>
        <taxon>Viridiplantae</taxon>
        <taxon>Streptophyta</taxon>
        <taxon>Embryophyta</taxon>
        <taxon>Tracheophyta</taxon>
        <taxon>Spermatophyta</taxon>
        <taxon>Magnoliopsida</taxon>
        <taxon>Liliopsida</taxon>
        <taxon>Poales</taxon>
        <taxon>Poaceae</taxon>
        <taxon>PACMAD clade</taxon>
        <taxon>Panicoideae</taxon>
        <taxon>Panicodae</taxon>
        <taxon>Paniceae</taxon>
        <taxon>Panicinae</taxon>
        <taxon>Panicum</taxon>
        <taxon>Panicum sect. Panicum</taxon>
    </lineage>
</organism>
<feature type="region of interest" description="Disordered" evidence="1">
    <location>
        <begin position="19"/>
        <end position="130"/>
    </location>
</feature>
<evidence type="ECO:0000256" key="2">
    <source>
        <dbReference type="SAM" id="Phobius"/>
    </source>
</evidence>
<evidence type="ECO:0000256" key="1">
    <source>
        <dbReference type="SAM" id="MobiDB-lite"/>
    </source>
</evidence>
<reference evidence="4" key="1">
    <citation type="journal article" date="2019" name="Nat. Commun.">
        <title>The genome of broomcorn millet.</title>
        <authorList>
            <person name="Zou C."/>
            <person name="Miki D."/>
            <person name="Li D."/>
            <person name="Tang Q."/>
            <person name="Xiao L."/>
            <person name="Rajput S."/>
            <person name="Deng P."/>
            <person name="Jia W."/>
            <person name="Huang R."/>
            <person name="Zhang M."/>
            <person name="Sun Y."/>
            <person name="Hu J."/>
            <person name="Fu X."/>
            <person name="Schnable P.S."/>
            <person name="Li F."/>
            <person name="Zhang H."/>
            <person name="Feng B."/>
            <person name="Zhu X."/>
            <person name="Liu R."/>
            <person name="Schnable J.C."/>
            <person name="Zhu J.-K."/>
            <person name="Zhang H."/>
        </authorList>
    </citation>
    <scope>NUCLEOTIDE SEQUENCE [LARGE SCALE GENOMIC DNA]</scope>
</reference>
<dbReference type="PANTHER" id="PTHR20921">
    <property type="entry name" value="TRANSMEMBRANE PROTEIN 222"/>
    <property type="match status" value="1"/>
</dbReference>
<dbReference type="AlphaFoldDB" id="A0A3L6TJJ4"/>
<evidence type="ECO:0000313" key="4">
    <source>
        <dbReference type="Proteomes" id="UP000275267"/>
    </source>
</evidence>